<dbReference type="EMBL" id="OX459118">
    <property type="protein sequence ID" value="CAI9089411.1"/>
    <property type="molecule type" value="Genomic_DNA"/>
</dbReference>
<organism evidence="2 3">
    <name type="scientific">Oldenlandia corymbosa var. corymbosa</name>
    <dbReference type="NCBI Taxonomy" id="529605"/>
    <lineage>
        <taxon>Eukaryota</taxon>
        <taxon>Viridiplantae</taxon>
        <taxon>Streptophyta</taxon>
        <taxon>Embryophyta</taxon>
        <taxon>Tracheophyta</taxon>
        <taxon>Spermatophyta</taxon>
        <taxon>Magnoliopsida</taxon>
        <taxon>eudicotyledons</taxon>
        <taxon>Gunneridae</taxon>
        <taxon>Pentapetalae</taxon>
        <taxon>asterids</taxon>
        <taxon>lamiids</taxon>
        <taxon>Gentianales</taxon>
        <taxon>Rubiaceae</taxon>
        <taxon>Rubioideae</taxon>
        <taxon>Spermacoceae</taxon>
        <taxon>Hedyotis-Oldenlandia complex</taxon>
        <taxon>Oldenlandia</taxon>
    </lineage>
</organism>
<evidence type="ECO:0000256" key="1">
    <source>
        <dbReference type="SAM" id="MobiDB-lite"/>
    </source>
</evidence>
<gene>
    <name evidence="2" type="ORF">OLC1_LOCUS1759</name>
</gene>
<reference evidence="2" key="1">
    <citation type="submission" date="2023-03" db="EMBL/GenBank/DDBJ databases">
        <authorList>
            <person name="Julca I."/>
        </authorList>
    </citation>
    <scope>NUCLEOTIDE SEQUENCE</scope>
</reference>
<feature type="region of interest" description="Disordered" evidence="1">
    <location>
        <begin position="15"/>
        <end position="34"/>
    </location>
</feature>
<sequence length="346" mass="39252">MNGYWSDVDEWAWESSPPTDELPARNETSGDHSSALDSEVTIVWPISLISHREVEEVLRRHRSETEAEKFLNLSAKERSRRTWDRLEEKMVTMFKMLGVDNCGANEGEEEEVLSGGFIDKSLSLDGDIDEHVEMLCLIDAGDIKSSLSYDYNVIGDDSLSKNELIVVENELNDIVTKPAYEGANLNHTDAGLSKGELNLVDSFVHVLKTLVGMINRDQSWELLVSRFRGGTRVCLNLTVDSFGVNCSTGFWLNMLDENPVEVGKASPMPVNQLWCKAWVERATGFRGGTMLFKIENWIQMSTCFSAGVLEFEGHWKRLTLLKESNFIWKVAWLELLIVWAQKKNHQ</sequence>
<dbReference type="Proteomes" id="UP001161247">
    <property type="component" value="Chromosome 1"/>
</dbReference>
<dbReference type="AlphaFoldDB" id="A0AAV1C177"/>
<keyword evidence="3" id="KW-1185">Reference proteome</keyword>
<evidence type="ECO:0000313" key="3">
    <source>
        <dbReference type="Proteomes" id="UP001161247"/>
    </source>
</evidence>
<accession>A0AAV1C177</accession>
<evidence type="ECO:0000313" key="2">
    <source>
        <dbReference type="EMBL" id="CAI9089411.1"/>
    </source>
</evidence>
<name>A0AAV1C177_OLDCO</name>
<proteinExistence type="predicted"/>
<protein>
    <submittedName>
        <fullName evidence="2">OLC1v1023980C1</fullName>
    </submittedName>
</protein>